<dbReference type="SMART" id="SM00490">
    <property type="entry name" value="HELICc"/>
    <property type="match status" value="1"/>
</dbReference>
<evidence type="ECO:0000256" key="1">
    <source>
        <dbReference type="ARBA" id="ARBA00004123"/>
    </source>
</evidence>
<name>A0A7S3JXU5_9STRA</name>
<feature type="region of interest" description="Disordered" evidence="4">
    <location>
        <begin position="809"/>
        <end position="829"/>
    </location>
</feature>
<dbReference type="SMART" id="SM00487">
    <property type="entry name" value="DEXDc"/>
    <property type="match status" value="1"/>
</dbReference>
<feature type="compositionally biased region" description="Basic residues" evidence="4">
    <location>
        <begin position="1229"/>
        <end position="1240"/>
    </location>
</feature>
<dbReference type="PANTHER" id="PTHR45623">
    <property type="entry name" value="CHROMODOMAIN-HELICASE-DNA-BINDING PROTEIN 3-RELATED-RELATED"/>
    <property type="match status" value="1"/>
</dbReference>
<feature type="domain" description="Helicase C-terminal" evidence="6">
    <location>
        <begin position="484"/>
        <end position="634"/>
    </location>
</feature>
<evidence type="ECO:0000259" key="6">
    <source>
        <dbReference type="PROSITE" id="PS51194"/>
    </source>
</evidence>
<gene>
    <name evidence="7" type="ORF">ALAG00032_LOCUS6514</name>
</gene>
<evidence type="ECO:0000256" key="4">
    <source>
        <dbReference type="SAM" id="MobiDB-lite"/>
    </source>
</evidence>
<feature type="compositionally biased region" description="Acidic residues" evidence="4">
    <location>
        <begin position="813"/>
        <end position="829"/>
    </location>
</feature>
<evidence type="ECO:0000259" key="5">
    <source>
        <dbReference type="PROSITE" id="PS51192"/>
    </source>
</evidence>
<dbReference type="GO" id="GO:0000785">
    <property type="term" value="C:chromatin"/>
    <property type="evidence" value="ECO:0007669"/>
    <property type="project" value="TreeGrafter"/>
</dbReference>
<organism evidence="7">
    <name type="scientific">Aureoumbra lagunensis</name>
    <dbReference type="NCBI Taxonomy" id="44058"/>
    <lineage>
        <taxon>Eukaryota</taxon>
        <taxon>Sar</taxon>
        <taxon>Stramenopiles</taxon>
        <taxon>Ochrophyta</taxon>
        <taxon>Pelagophyceae</taxon>
        <taxon>Pelagomonadales</taxon>
        <taxon>Aureoumbra</taxon>
    </lineage>
</organism>
<feature type="region of interest" description="Disordered" evidence="4">
    <location>
        <begin position="1140"/>
        <end position="1162"/>
    </location>
</feature>
<dbReference type="CDD" id="cd18793">
    <property type="entry name" value="SF2_C_SNF"/>
    <property type="match status" value="1"/>
</dbReference>
<dbReference type="GO" id="GO:0005634">
    <property type="term" value="C:nucleus"/>
    <property type="evidence" value="ECO:0007669"/>
    <property type="project" value="UniProtKB-SubCell"/>
</dbReference>
<dbReference type="InterPro" id="IPR001650">
    <property type="entry name" value="Helicase_C-like"/>
</dbReference>
<protein>
    <submittedName>
        <fullName evidence="7">Uncharacterized protein</fullName>
    </submittedName>
</protein>
<dbReference type="Pfam" id="PF00271">
    <property type="entry name" value="Helicase_C"/>
    <property type="match status" value="1"/>
</dbReference>
<dbReference type="PROSITE" id="PS51194">
    <property type="entry name" value="HELICASE_CTER"/>
    <property type="match status" value="1"/>
</dbReference>
<dbReference type="Pfam" id="PF00176">
    <property type="entry name" value="SNF2-rel_dom"/>
    <property type="match status" value="1"/>
</dbReference>
<dbReference type="EMBL" id="HBIJ01009267">
    <property type="protein sequence ID" value="CAE0365770.1"/>
    <property type="molecule type" value="Transcribed_RNA"/>
</dbReference>
<dbReference type="PANTHER" id="PTHR45623:SF11">
    <property type="entry name" value="KISMET, ISOFORM C"/>
    <property type="match status" value="1"/>
</dbReference>
<dbReference type="InterPro" id="IPR000330">
    <property type="entry name" value="SNF2_N"/>
</dbReference>
<dbReference type="InterPro" id="IPR014001">
    <property type="entry name" value="Helicase_ATP-bd"/>
</dbReference>
<evidence type="ECO:0000256" key="3">
    <source>
        <dbReference type="ARBA" id="ARBA00023242"/>
    </source>
</evidence>
<dbReference type="GO" id="GO:0042393">
    <property type="term" value="F:histone binding"/>
    <property type="evidence" value="ECO:0007669"/>
    <property type="project" value="TreeGrafter"/>
</dbReference>
<dbReference type="GO" id="GO:0140658">
    <property type="term" value="F:ATP-dependent chromatin remodeler activity"/>
    <property type="evidence" value="ECO:0007669"/>
    <property type="project" value="TreeGrafter"/>
</dbReference>
<feature type="region of interest" description="Disordered" evidence="4">
    <location>
        <begin position="767"/>
        <end position="794"/>
    </location>
</feature>
<dbReference type="Gene3D" id="3.40.50.10810">
    <property type="entry name" value="Tandem AAA-ATPase domain"/>
    <property type="match status" value="1"/>
</dbReference>
<dbReference type="InterPro" id="IPR038718">
    <property type="entry name" value="SNF2-like_sf"/>
</dbReference>
<feature type="compositionally biased region" description="Basic and acidic residues" evidence="4">
    <location>
        <begin position="946"/>
        <end position="955"/>
    </location>
</feature>
<dbReference type="PROSITE" id="PS51192">
    <property type="entry name" value="HELICASE_ATP_BIND_1"/>
    <property type="match status" value="1"/>
</dbReference>
<comment type="subcellular location">
    <subcellularLocation>
        <location evidence="1">Nucleus</location>
    </subcellularLocation>
</comment>
<dbReference type="GO" id="GO:0003677">
    <property type="term" value="F:DNA binding"/>
    <property type="evidence" value="ECO:0007669"/>
    <property type="project" value="TreeGrafter"/>
</dbReference>
<feature type="compositionally biased region" description="Acidic residues" evidence="4">
    <location>
        <begin position="1203"/>
        <end position="1220"/>
    </location>
</feature>
<keyword evidence="2" id="KW-0378">Hydrolase</keyword>
<evidence type="ECO:0000256" key="2">
    <source>
        <dbReference type="ARBA" id="ARBA00022801"/>
    </source>
</evidence>
<feature type="compositionally biased region" description="Basic residues" evidence="4">
    <location>
        <begin position="993"/>
        <end position="1003"/>
    </location>
</feature>
<sequence length="1240" mass="140610">MEIGVTEVNLATIGVPEAQESSIQAVVTEQNGSAVVNKSQEKIVPVEITTETTGAAVTTENDVKINPIELTSRIATAVPRSIIDASGAVRPDPNRKLRSYQERGVAWLLDCREKERGCILADEMGLGKTAQICLYIWRMCQRRNTDRPVLIVAPLSTIGHWERELKAWTPLEVCMYHDGGRDARDLRRHYEWWPMVNGLPCPDANRTQTKFHILVTTYDEVIRDADQLETISWAACVVDEAHRLKNEKGRLIESLGAVLTLGTKQRPYQHRVLLTGTPLQNDTKELWTLMNFIEHDEGIFARGEAREAYDENFGKMETAEQVHLLQQAISPHLLRRVKEDVAQDIPVKRETIIDVELTFAQKRYYRALYERNISALAVLKRTNTESNDGTNPEGTSTLAATAALSTSSSTASLGSAMPTMNNLSMELRKCCNHPLLLRGVRESELEKLQDELIQERDNGIIEGTVLKREVGSRLIVPQAGKMVLLDKLLPKLHGEGHKVLIFSQMVKMLSILAEYCQYRSYSYEVLDGRVRGDERQKSIDRFNDPNANSFLMLLSTRAGGVGINLVAADTVIIYDSDWNPQNDIQAMARCHRLGQTKDVMVYRLVARRTFEGQMFDRASRKLGLERAVLAGDLFSSQGGLGSASSGGSGILGLKKPTGPTAAELENLLRRGAYGLIEAENDADTRAQAFCEADIDEILKERATVRVMEGEETASWLNKSSFAVDDNRSDLNVNDPRFWEKAMPDMKTPELLITRLDRGFFKIKAQRMDTSQNKSATKKPPTPKKIGNTEAPNTATSAMDETIEEVQLIGEIPKDDDVDEDEKQESDLEIDEDIKESFWTDLETLIKNAIKHRQKGVLSERERQSTMRLLLRISCDSRMFDQRERSKANSWYKKLEGTRRRGNSQQQVRDSIDDDDDDDDEKPRRKGRRNRDDDYSFEEDNIDDEGFDHLFDENASTRRRGGPRALKGGREKKKGGDRRRPPLPPPTENEQRRKNLPRRKKRGKGFASLNSADEDMEFLDMDDDDPRNLSWRIEYNGRTRKEKAIVGPPLPEAPSPDMTVDKIGTIMKYGQEHFYVSCNNDTINDICDLIDSEKIYAPDLVKLNRRRFPLLSRAARLMPRTCIMLPSNFDESDANEFNMSISVPPTKSTSKKKRQFDSNESRSGELRIIIKNPKYALMNGNAHHEKSTTNKRVLRKKKIAISSSDDDEISVDISEADDDDKEDHQEYVRPRRSVKRVKYVA</sequence>
<keyword evidence="3" id="KW-0539">Nucleus</keyword>
<dbReference type="GO" id="GO:0016887">
    <property type="term" value="F:ATP hydrolysis activity"/>
    <property type="evidence" value="ECO:0007669"/>
    <property type="project" value="TreeGrafter"/>
</dbReference>
<dbReference type="InterPro" id="IPR027417">
    <property type="entry name" value="P-loop_NTPase"/>
</dbReference>
<feature type="compositionally biased region" description="Acidic residues" evidence="4">
    <location>
        <begin position="934"/>
        <end position="945"/>
    </location>
</feature>
<dbReference type="SUPFAM" id="SSF52540">
    <property type="entry name" value="P-loop containing nucleoside triphosphate hydrolases"/>
    <property type="match status" value="2"/>
</dbReference>
<feature type="region of interest" description="Disordered" evidence="4">
    <location>
        <begin position="894"/>
        <end position="1008"/>
    </location>
</feature>
<dbReference type="Gene3D" id="3.40.50.300">
    <property type="entry name" value="P-loop containing nucleotide triphosphate hydrolases"/>
    <property type="match status" value="1"/>
</dbReference>
<accession>A0A7S3JXU5</accession>
<proteinExistence type="predicted"/>
<dbReference type="AlphaFoldDB" id="A0A7S3JXU5"/>
<dbReference type="InterPro" id="IPR049730">
    <property type="entry name" value="SNF2/RAD54-like_C"/>
</dbReference>
<feature type="domain" description="Helicase ATP-binding" evidence="5">
    <location>
        <begin position="109"/>
        <end position="296"/>
    </location>
</feature>
<dbReference type="GO" id="GO:0003682">
    <property type="term" value="F:chromatin binding"/>
    <property type="evidence" value="ECO:0007669"/>
    <property type="project" value="TreeGrafter"/>
</dbReference>
<reference evidence="7" key="1">
    <citation type="submission" date="2021-01" db="EMBL/GenBank/DDBJ databases">
        <authorList>
            <person name="Corre E."/>
            <person name="Pelletier E."/>
            <person name="Niang G."/>
            <person name="Scheremetjew M."/>
            <person name="Finn R."/>
            <person name="Kale V."/>
            <person name="Holt S."/>
            <person name="Cochrane G."/>
            <person name="Meng A."/>
            <person name="Brown T."/>
            <person name="Cohen L."/>
        </authorList>
    </citation>
    <scope>NUCLEOTIDE SEQUENCE</scope>
    <source>
        <strain evidence="7">CCMP1510</strain>
    </source>
</reference>
<evidence type="ECO:0000313" key="7">
    <source>
        <dbReference type="EMBL" id="CAE0365770.1"/>
    </source>
</evidence>
<dbReference type="GO" id="GO:0005524">
    <property type="term" value="F:ATP binding"/>
    <property type="evidence" value="ECO:0007669"/>
    <property type="project" value="InterPro"/>
</dbReference>
<feature type="region of interest" description="Disordered" evidence="4">
    <location>
        <begin position="1201"/>
        <end position="1240"/>
    </location>
</feature>